<feature type="non-terminal residue" evidence="1">
    <location>
        <position position="1"/>
    </location>
</feature>
<keyword evidence="2" id="KW-1185">Reference proteome</keyword>
<name>A0A834HZQ0_RHYFE</name>
<proteinExistence type="predicted"/>
<evidence type="ECO:0000313" key="1">
    <source>
        <dbReference type="EMBL" id="KAF7264417.1"/>
    </source>
</evidence>
<dbReference type="EMBL" id="JAACXV010017138">
    <property type="protein sequence ID" value="KAF7264417.1"/>
    <property type="molecule type" value="Genomic_DNA"/>
</dbReference>
<reference evidence="1" key="1">
    <citation type="submission" date="2020-08" db="EMBL/GenBank/DDBJ databases">
        <title>Genome sequencing and assembly of the red palm weevil Rhynchophorus ferrugineus.</title>
        <authorList>
            <person name="Dias G.B."/>
            <person name="Bergman C.M."/>
            <person name="Manee M."/>
        </authorList>
    </citation>
    <scope>NUCLEOTIDE SEQUENCE</scope>
    <source>
        <strain evidence="1">AA-2017</strain>
        <tissue evidence="1">Whole larva</tissue>
    </source>
</reference>
<dbReference type="Proteomes" id="UP000625711">
    <property type="component" value="Unassembled WGS sequence"/>
</dbReference>
<sequence length="68" mass="7790">DRGHNLCCQSSVAAPLKSDLIRHVTYGNCLVTSSLLYQPMKRMSRSVLEHSRRTFDDYAERPLYLDSS</sequence>
<evidence type="ECO:0000313" key="2">
    <source>
        <dbReference type="Proteomes" id="UP000625711"/>
    </source>
</evidence>
<accession>A0A834HZQ0</accession>
<dbReference type="AlphaFoldDB" id="A0A834HZQ0"/>
<organism evidence="1 2">
    <name type="scientific">Rhynchophorus ferrugineus</name>
    <name type="common">Red palm weevil</name>
    <name type="synonym">Curculio ferrugineus</name>
    <dbReference type="NCBI Taxonomy" id="354439"/>
    <lineage>
        <taxon>Eukaryota</taxon>
        <taxon>Metazoa</taxon>
        <taxon>Ecdysozoa</taxon>
        <taxon>Arthropoda</taxon>
        <taxon>Hexapoda</taxon>
        <taxon>Insecta</taxon>
        <taxon>Pterygota</taxon>
        <taxon>Neoptera</taxon>
        <taxon>Endopterygota</taxon>
        <taxon>Coleoptera</taxon>
        <taxon>Polyphaga</taxon>
        <taxon>Cucujiformia</taxon>
        <taxon>Curculionidae</taxon>
        <taxon>Dryophthorinae</taxon>
        <taxon>Rhynchophorus</taxon>
    </lineage>
</organism>
<comment type="caution">
    <text evidence="1">The sequence shown here is derived from an EMBL/GenBank/DDBJ whole genome shotgun (WGS) entry which is preliminary data.</text>
</comment>
<protein>
    <submittedName>
        <fullName evidence="1">Uncharacterized protein</fullName>
    </submittedName>
</protein>
<gene>
    <name evidence="1" type="ORF">GWI33_023249</name>
</gene>